<evidence type="ECO:0000256" key="5">
    <source>
        <dbReference type="ARBA" id="ARBA00023027"/>
    </source>
</evidence>
<evidence type="ECO:0000256" key="1">
    <source>
        <dbReference type="ARBA" id="ARBA00001539"/>
    </source>
</evidence>
<sequence>MLAGRRILVTGGAGFIGSAVAHHLVGDLGAHVLVVDKLTYAGNLASLAGLDGRPGYRFVRADICDAARMAALFADFDPDAVMHLAAESHVDRSIDGPMDFVTTNVVGTCTLLQAALGHWRGLSPERGQAFRFHHVSTDEVFGALGETGQFTETTPYNPRSPYSASKAASDHLVSAWGHTYGLPVVISNCSNNYGPRQFPEKLIPLNLIKGLAGEPMPVYGEGKNVRDWLFVEDHARALALVLGQGRVGETYNVGGDAERRNIDVVTTLCAVLDDLAPRAAGPHRDLITFVRDRPGHDFRYAIDFSKLQSELGWRPQESFETGLRRTVQWYLDNRAWWEPLLKTHDAAARRGLATAR</sequence>
<dbReference type="GO" id="GO:0009225">
    <property type="term" value="P:nucleotide-sugar metabolic process"/>
    <property type="evidence" value="ECO:0007669"/>
    <property type="project" value="InterPro"/>
</dbReference>
<dbReference type="EC" id="4.2.1.46" evidence="4 7"/>
<dbReference type="RefSeq" id="WP_111357778.1">
    <property type="nucleotide sequence ID" value="NZ_NHSK01000025.1"/>
</dbReference>
<dbReference type="PANTHER" id="PTHR43000">
    <property type="entry name" value="DTDP-D-GLUCOSE 4,6-DEHYDRATASE-RELATED"/>
    <property type="match status" value="1"/>
</dbReference>
<dbReference type="Gene3D" id="3.90.25.10">
    <property type="entry name" value="UDP-galactose 4-epimerase, domain 1"/>
    <property type="match status" value="1"/>
</dbReference>
<dbReference type="InterPro" id="IPR016040">
    <property type="entry name" value="NAD(P)-bd_dom"/>
</dbReference>
<evidence type="ECO:0000313" key="10">
    <source>
        <dbReference type="Proteomes" id="UP000248863"/>
    </source>
</evidence>
<dbReference type="EMBL" id="NPEU01000144">
    <property type="protein sequence ID" value="RAI38076.1"/>
    <property type="molecule type" value="Genomic_DNA"/>
</dbReference>
<dbReference type="OrthoDB" id="9801785at2"/>
<keyword evidence="10" id="KW-1185">Reference proteome</keyword>
<evidence type="ECO:0000259" key="8">
    <source>
        <dbReference type="Pfam" id="PF16363"/>
    </source>
</evidence>
<dbReference type="CDD" id="cd05246">
    <property type="entry name" value="dTDP_GD_SDR_e"/>
    <property type="match status" value="1"/>
</dbReference>
<keyword evidence="5" id="KW-0520">NAD</keyword>
<dbReference type="InterPro" id="IPR005888">
    <property type="entry name" value="dTDP_Gluc_deHydtase"/>
</dbReference>
<organism evidence="9 10">
    <name type="scientific">Rhodoplanes elegans</name>
    <dbReference type="NCBI Taxonomy" id="29408"/>
    <lineage>
        <taxon>Bacteria</taxon>
        <taxon>Pseudomonadati</taxon>
        <taxon>Pseudomonadota</taxon>
        <taxon>Alphaproteobacteria</taxon>
        <taxon>Hyphomicrobiales</taxon>
        <taxon>Nitrobacteraceae</taxon>
        <taxon>Rhodoplanes</taxon>
    </lineage>
</organism>
<dbReference type="GO" id="GO:0008460">
    <property type="term" value="F:dTDP-glucose 4,6-dehydratase activity"/>
    <property type="evidence" value="ECO:0007669"/>
    <property type="project" value="UniProtKB-EC"/>
</dbReference>
<protein>
    <recommendedName>
        <fullName evidence="4 7">dTDP-glucose 4,6-dehydratase</fullName>
        <ecNumber evidence="4 7">4.2.1.46</ecNumber>
    </recommendedName>
</protein>
<dbReference type="AlphaFoldDB" id="A0A327KIX9"/>
<name>A0A327KIX9_9BRAD</name>
<comment type="similarity">
    <text evidence="3 7">Belongs to the NAD(P)-dependent epimerase/dehydratase family. dTDP-glucose dehydratase subfamily.</text>
</comment>
<evidence type="ECO:0000313" key="9">
    <source>
        <dbReference type="EMBL" id="RAI38076.1"/>
    </source>
</evidence>
<comment type="catalytic activity">
    <reaction evidence="1 7">
        <text>dTDP-alpha-D-glucose = dTDP-4-dehydro-6-deoxy-alpha-D-glucose + H2O</text>
        <dbReference type="Rhea" id="RHEA:17221"/>
        <dbReference type="ChEBI" id="CHEBI:15377"/>
        <dbReference type="ChEBI" id="CHEBI:57477"/>
        <dbReference type="ChEBI" id="CHEBI:57649"/>
        <dbReference type="EC" id="4.2.1.46"/>
    </reaction>
</comment>
<dbReference type="Proteomes" id="UP000248863">
    <property type="component" value="Unassembled WGS sequence"/>
</dbReference>
<keyword evidence="6 7" id="KW-0456">Lyase</keyword>
<dbReference type="NCBIfam" id="TIGR01181">
    <property type="entry name" value="dTDP_gluc_dehyt"/>
    <property type="match status" value="1"/>
</dbReference>
<evidence type="ECO:0000256" key="6">
    <source>
        <dbReference type="ARBA" id="ARBA00023239"/>
    </source>
</evidence>
<dbReference type="SUPFAM" id="SSF51735">
    <property type="entry name" value="NAD(P)-binding Rossmann-fold domains"/>
    <property type="match status" value="1"/>
</dbReference>
<gene>
    <name evidence="9" type="primary">rfbB</name>
    <name evidence="9" type="ORF">CH338_13965</name>
</gene>
<comment type="cofactor">
    <cofactor evidence="2 7">
        <name>NAD(+)</name>
        <dbReference type="ChEBI" id="CHEBI:57540"/>
    </cofactor>
</comment>
<dbReference type="Pfam" id="PF16363">
    <property type="entry name" value="GDP_Man_Dehyd"/>
    <property type="match status" value="1"/>
</dbReference>
<dbReference type="Gene3D" id="3.40.50.720">
    <property type="entry name" value="NAD(P)-binding Rossmann-like Domain"/>
    <property type="match status" value="1"/>
</dbReference>
<comment type="caution">
    <text evidence="9">The sequence shown here is derived from an EMBL/GenBank/DDBJ whole genome shotgun (WGS) entry which is preliminary data.</text>
</comment>
<evidence type="ECO:0000256" key="4">
    <source>
        <dbReference type="ARBA" id="ARBA00011990"/>
    </source>
</evidence>
<evidence type="ECO:0000256" key="3">
    <source>
        <dbReference type="ARBA" id="ARBA00008178"/>
    </source>
</evidence>
<evidence type="ECO:0000256" key="7">
    <source>
        <dbReference type="RuleBase" id="RU004473"/>
    </source>
</evidence>
<reference evidence="9 10" key="1">
    <citation type="submission" date="2017-07" db="EMBL/GenBank/DDBJ databases">
        <title>Draft Genome Sequences of Select Purple Nonsulfur Bacteria.</title>
        <authorList>
            <person name="Lasarre B."/>
            <person name="Mckinlay J.B."/>
        </authorList>
    </citation>
    <scope>NUCLEOTIDE SEQUENCE [LARGE SCALE GENOMIC DNA]</scope>
    <source>
        <strain evidence="9 10">DSM 11907</strain>
    </source>
</reference>
<evidence type="ECO:0000256" key="2">
    <source>
        <dbReference type="ARBA" id="ARBA00001911"/>
    </source>
</evidence>
<proteinExistence type="inferred from homology"/>
<feature type="domain" description="NAD(P)-binding" evidence="8">
    <location>
        <begin position="8"/>
        <end position="326"/>
    </location>
</feature>
<accession>A0A327KIX9</accession>
<dbReference type="InterPro" id="IPR036291">
    <property type="entry name" value="NAD(P)-bd_dom_sf"/>
</dbReference>